<dbReference type="InterPro" id="IPR000014">
    <property type="entry name" value="PAS"/>
</dbReference>
<dbReference type="EMBL" id="CP000780">
    <property type="protein sequence ID" value="ABS54796.1"/>
    <property type="molecule type" value="Genomic_DNA"/>
</dbReference>
<dbReference type="PANTHER" id="PTHR43304">
    <property type="entry name" value="PHYTOCHROME-LIKE PROTEIN CPH1"/>
    <property type="match status" value="1"/>
</dbReference>
<sequence>MISVLYVEPDARMQEEVRGFLESDPGIRVVTLGSAYEALDLIRERRFDVIVSESCLPVTDGQAFLEVLRLGRKESTPFIIFAKKSSHNDAIRALNTGATYYLLKGTDPEKVFPVLRHYVTQAVNQHRIKEELEKSEKRYRSVVEDQSEFIVRFRPDGRLVFANGAYCRYVSLNEKELIFGKTVDLPPFGQKDLFLQDLRALSPDAPTSTLELPWILPDGRVAWQNWENRAIFDAEGKIIEYQSVGRDITERKTAEFALREALRNLGIMNSITRHDILNQLTGMFGYLESCLNASTDPRVRESLGKAISTAETMKTQILFTRDYQEIGNAAPRWQNAEEIFSRAAGSLALSRMTLEIHLDNLWVYADPLIEKVFFNLLENSLRHGERVSVIRVFSREDDHGLMVVYEDNGIGVPAGAKEKIFRREYFQNTGLGLYLSREILAITKMEIQETGIPGEGARFEIFVPKGSYGTRV</sequence>
<evidence type="ECO:0000259" key="7">
    <source>
        <dbReference type="PROSITE" id="PS50109"/>
    </source>
</evidence>
<dbReference type="SUPFAM" id="SSF55785">
    <property type="entry name" value="PYP-like sensor domain (PAS domain)"/>
    <property type="match status" value="1"/>
</dbReference>
<organism evidence="11 12">
    <name type="scientific">Methanoregula boonei (strain DSM 21154 / JCM 14090 / 6A8)</name>
    <dbReference type="NCBI Taxonomy" id="456442"/>
    <lineage>
        <taxon>Archaea</taxon>
        <taxon>Methanobacteriati</taxon>
        <taxon>Methanobacteriota</taxon>
        <taxon>Stenosarchaea group</taxon>
        <taxon>Methanomicrobia</taxon>
        <taxon>Methanomicrobiales</taxon>
        <taxon>Methanoregulaceae</taxon>
        <taxon>Methanoregula</taxon>
    </lineage>
</organism>
<dbReference type="InterPro" id="IPR011006">
    <property type="entry name" value="CheY-like_superfamily"/>
</dbReference>
<protein>
    <recommendedName>
        <fullName evidence="2">histidine kinase</fullName>
        <ecNumber evidence="2">2.7.13.3</ecNumber>
    </recommendedName>
</protein>
<feature type="domain" description="Histidine kinase" evidence="7">
    <location>
        <begin position="369"/>
        <end position="467"/>
    </location>
</feature>
<dbReference type="SUPFAM" id="SSF52172">
    <property type="entry name" value="CheY-like"/>
    <property type="match status" value="1"/>
</dbReference>
<proteinExistence type="predicted"/>
<dbReference type="InterPro" id="IPR036890">
    <property type="entry name" value="HATPase_C_sf"/>
</dbReference>
<name>A7I4Y5_METB6</name>
<dbReference type="SMART" id="SM00387">
    <property type="entry name" value="HATPase_c"/>
    <property type="match status" value="1"/>
</dbReference>
<dbReference type="SMART" id="SM00091">
    <property type="entry name" value="PAS"/>
    <property type="match status" value="1"/>
</dbReference>
<feature type="domain" description="Response regulatory" evidence="8">
    <location>
        <begin position="3"/>
        <end position="119"/>
    </location>
</feature>
<gene>
    <name evidence="11" type="ordered locus">Mboo_0274</name>
</gene>
<dbReference type="CDD" id="cd00130">
    <property type="entry name" value="PAS"/>
    <property type="match status" value="1"/>
</dbReference>
<dbReference type="KEGG" id="mbn:Mboo_0274"/>
<keyword evidence="4" id="KW-0808">Transferase</keyword>
<dbReference type="HOGENOM" id="CLU_000445_114_58_2"/>
<dbReference type="InterPro" id="IPR003594">
    <property type="entry name" value="HATPase_dom"/>
</dbReference>
<dbReference type="GeneID" id="5412227"/>
<reference evidence="12" key="1">
    <citation type="journal article" date="2015" name="Microbiology">
        <title>Genome of Methanoregula boonei 6A8 reveals adaptations to oligotrophic peatland environments.</title>
        <authorList>
            <person name="Braeuer S."/>
            <person name="Cadillo-Quiroz H."/>
            <person name="Kyrpides N."/>
            <person name="Woyke T."/>
            <person name="Goodwin L."/>
            <person name="Detter C."/>
            <person name="Podell S."/>
            <person name="Yavitt J.B."/>
            <person name="Zinder S.H."/>
        </authorList>
    </citation>
    <scope>NUCLEOTIDE SEQUENCE [LARGE SCALE GENOMIC DNA]</scope>
    <source>
        <strain evidence="12">DSM 21154 / JCM 14090 / 6A8</strain>
    </source>
</reference>
<dbReference type="InterPro" id="IPR005467">
    <property type="entry name" value="His_kinase_dom"/>
</dbReference>
<dbReference type="NCBIfam" id="TIGR00229">
    <property type="entry name" value="sensory_box"/>
    <property type="match status" value="1"/>
</dbReference>
<dbReference type="Gene3D" id="3.30.450.20">
    <property type="entry name" value="PAS domain"/>
    <property type="match status" value="1"/>
</dbReference>
<dbReference type="PROSITE" id="PS50110">
    <property type="entry name" value="RESPONSE_REGULATORY"/>
    <property type="match status" value="1"/>
</dbReference>
<dbReference type="InterPro" id="IPR001789">
    <property type="entry name" value="Sig_transdc_resp-reg_receiver"/>
</dbReference>
<dbReference type="InterPro" id="IPR013656">
    <property type="entry name" value="PAS_4"/>
</dbReference>
<dbReference type="InterPro" id="IPR035965">
    <property type="entry name" value="PAS-like_dom_sf"/>
</dbReference>
<evidence type="ECO:0000313" key="12">
    <source>
        <dbReference type="Proteomes" id="UP000002408"/>
    </source>
</evidence>
<dbReference type="Pfam" id="PF00072">
    <property type="entry name" value="Response_reg"/>
    <property type="match status" value="1"/>
</dbReference>
<dbReference type="Gene3D" id="3.30.565.10">
    <property type="entry name" value="Histidine kinase-like ATPase, C-terminal domain"/>
    <property type="match status" value="1"/>
</dbReference>
<dbReference type="eggNOG" id="arCOG06193">
    <property type="taxonomic scope" value="Archaea"/>
</dbReference>
<comment type="catalytic activity">
    <reaction evidence="1">
        <text>ATP + protein L-histidine = ADP + protein N-phospho-L-histidine.</text>
        <dbReference type="EC" id="2.7.13.3"/>
    </reaction>
</comment>
<dbReference type="InterPro" id="IPR000700">
    <property type="entry name" value="PAS-assoc_C"/>
</dbReference>
<dbReference type="EC" id="2.7.13.3" evidence="2"/>
<comment type="caution">
    <text evidence="6">Lacks conserved residue(s) required for the propagation of feature annotation.</text>
</comment>
<dbReference type="InterPro" id="IPR001610">
    <property type="entry name" value="PAC"/>
</dbReference>
<dbReference type="Gene3D" id="3.40.50.2300">
    <property type="match status" value="1"/>
</dbReference>
<feature type="domain" description="PAC" evidence="10">
    <location>
        <begin position="208"/>
        <end position="260"/>
    </location>
</feature>
<dbReference type="SMART" id="SM00448">
    <property type="entry name" value="REC"/>
    <property type="match status" value="1"/>
</dbReference>
<dbReference type="GO" id="GO:0004673">
    <property type="term" value="F:protein histidine kinase activity"/>
    <property type="evidence" value="ECO:0007669"/>
    <property type="project" value="UniProtKB-EC"/>
</dbReference>
<dbReference type="Proteomes" id="UP000002408">
    <property type="component" value="Chromosome"/>
</dbReference>
<dbReference type="AlphaFoldDB" id="A7I4Y5"/>
<dbReference type="GO" id="GO:0000160">
    <property type="term" value="P:phosphorelay signal transduction system"/>
    <property type="evidence" value="ECO:0007669"/>
    <property type="project" value="InterPro"/>
</dbReference>
<accession>A7I4Y5</accession>
<dbReference type="InterPro" id="IPR052162">
    <property type="entry name" value="Sensor_kinase/Photoreceptor"/>
</dbReference>
<evidence type="ECO:0000256" key="1">
    <source>
        <dbReference type="ARBA" id="ARBA00000085"/>
    </source>
</evidence>
<evidence type="ECO:0000259" key="8">
    <source>
        <dbReference type="PROSITE" id="PS50110"/>
    </source>
</evidence>
<evidence type="ECO:0000313" key="11">
    <source>
        <dbReference type="EMBL" id="ABS54796.1"/>
    </source>
</evidence>
<dbReference type="SMART" id="SM00086">
    <property type="entry name" value="PAC"/>
    <property type="match status" value="1"/>
</dbReference>
<dbReference type="PROSITE" id="PS50109">
    <property type="entry name" value="HIS_KIN"/>
    <property type="match status" value="1"/>
</dbReference>
<dbReference type="PANTHER" id="PTHR43304:SF1">
    <property type="entry name" value="PAC DOMAIN-CONTAINING PROTEIN"/>
    <property type="match status" value="1"/>
</dbReference>
<evidence type="ECO:0000256" key="2">
    <source>
        <dbReference type="ARBA" id="ARBA00012438"/>
    </source>
</evidence>
<dbReference type="InterPro" id="IPR004358">
    <property type="entry name" value="Sig_transdc_His_kin-like_C"/>
</dbReference>
<evidence type="ECO:0000256" key="3">
    <source>
        <dbReference type="ARBA" id="ARBA00022553"/>
    </source>
</evidence>
<evidence type="ECO:0000259" key="9">
    <source>
        <dbReference type="PROSITE" id="PS50112"/>
    </source>
</evidence>
<dbReference type="CDD" id="cd00156">
    <property type="entry name" value="REC"/>
    <property type="match status" value="1"/>
</dbReference>
<dbReference type="SUPFAM" id="SSF55874">
    <property type="entry name" value="ATPase domain of HSP90 chaperone/DNA topoisomerase II/histidine kinase"/>
    <property type="match status" value="1"/>
</dbReference>
<keyword evidence="3" id="KW-0597">Phosphoprotein</keyword>
<dbReference type="OrthoDB" id="8127at2157"/>
<evidence type="ECO:0000259" key="10">
    <source>
        <dbReference type="PROSITE" id="PS50113"/>
    </source>
</evidence>
<dbReference type="RefSeq" id="WP_011991284.1">
    <property type="nucleotide sequence ID" value="NC_009712.1"/>
</dbReference>
<dbReference type="PRINTS" id="PR00344">
    <property type="entry name" value="BCTRLSENSOR"/>
</dbReference>
<keyword evidence="12" id="KW-1185">Reference proteome</keyword>
<feature type="domain" description="PAS" evidence="9">
    <location>
        <begin position="135"/>
        <end position="178"/>
    </location>
</feature>
<evidence type="ECO:0000256" key="5">
    <source>
        <dbReference type="ARBA" id="ARBA00022777"/>
    </source>
</evidence>
<dbReference type="PROSITE" id="PS50112">
    <property type="entry name" value="PAS"/>
    <property type="match status" value="1"/>
</dbReference>
<dbReference type="Pfam" id="PF08448">
    <property type="entry name" value="PAS_4"/>
    <property type="match status" value="1"/>
</dbReference>
<dbReference type="PROSITE" id="PS50113">
    <property type="entry name" value="PAC"/>
    <property type="match status" value="1"/>
</dbReference>
<keyword evidence="5 11" id="KW-0418">Kinase</keyword>
<evidence type="ECO:0000256" key="4">
    <source>
        <dbReference type="ARBA" id="ARBA00022679"/>
    </source>
</evidence>
<dbReference type="Pfam" id="PF02518">
    <property type="entry name" value="HATPase_c"/>
    <property type="match status" value="1"/>
</dbReference>
<evidence type="ECO:0000256" key="6">
    <source>
        <dbReference type="PROSITE-ProRule" id="PRU00169"/>
    </source>
</evidence>
<dbReference type="STRING" id="456442.Mboo_0274"/>